<protein>
    <recommendedName>
        <fullName evidence="15">Branched-chain-amino-acid aminotransferase</fullName>
        <ecNumber evidence="15">2.6.1.42</ecNumber>
    </recommendedName>
</protein>
<evidence type="ECO:0000256" key="13">
    <source>
        <dbReference type="RuleBase" id="RU004106"/>
    </source>
</evidence>
<dbReference type="EC" id="2.6.1.42" evidence="15"/>
<evidence type="ECO:0000313" key="18">
    <source>
        <dbReference type="Proteomes" id="UP000001656"/>
    </source>
</evidence>
<dbReference type="GO" id="GO:0009099">
    <property type="term" value="P:L-valine biosynthetic process"/>
    <property type="evidence" value="ECO:0007669"/>
    <property type="project" value="UniProtKB-UniPathway"/>
</dbReference>
<dbReference type="InterPro" id="IPR018300">
    <property type="entry name" value="Aminotrans_IV_CS"/>
</dbReference>
<comment type="catalytic activity">
    <reaction evidence="11 15">
        <text>L-leucine + 2-oxoglutarate = 4-methyl-2-oxopentanoate + L-glutamate</text>
        <dbReference type="Rhea" id="RHEA:18321"/>
        <dbReference type="ChEBI" id="CHEBI:16810"/>
        <dbReference type="ChEBI" id="CHEBI:17865"/>
        <dbReference type="ChEBI" id="CHEBI:29985"/>
        <dbReference type="ChEBI" id="CHEBI:57427"/>
        <dbReference type="EC" id="2.6.1.42"/>
    </reaction>
</comment>
<evidence type="ECO:0000256" key="8">
    <source>
        <dbReference type="ARBA" id="ARBA00022898"/>
    </source>
</evidence>
<evidence type="ECO:0000256" key="2">
    <source>
        <dbReference type="ARBA" id="ARBA00004824"/>
    </source>
</evidence>
<dbReference type="PANTHER" id="PTHR42825">
    <property type="entry name" value="AMINO ACID AMINOTRANSFERASE"/>
    <property type="match status" value="1"/>
</dbReference>
<dbReference type="CDD" id="cd01557">
    <property type="entry name" value="BCAT_beta_family"/>
    <property type="match status" value="1"/>
</dbReference>
<dbReference type="EMBL" id="CP001666">
    <property type="protein sequence ID" value="ADK13942.1"/>
    <property type="molecule type" value="Genomic_DNA"/>
</dbReference>
<feature type="modified residue" description="N6-(pyridoxal phosphate)lysine" evidence="12">
    <location>
        <position position="203"/>
    </location>
</feature>
<dbReference type="STRING" id="748727.CLJU_c08740"/>
<dbReference type="NCBIfam" id="NF009897">
    <property type="entry name" value="PRK13357.1"/>
    <property type="match status" value="1"/>
</dbReference>
<dbReference type="UniPathway" id="UPA00049">
    <property type="reaction ID" value="UER00062"/>
</dbReference>
<dbReference type="GO" id="GO:0052654">
    <property type="term" value="F:L-leucine-2-oxoglutarate transaminase activity"/>
    <property type="evidence" value="ECO:0007669"/>
    <property type="project" value="RHEA"/>
</dbReference>
<evidence type="ECO:0000256" key="12">
    <source>
        <dbReference type="PIRSR" id="PIRSR006468-1"/>
    </source>
</evidence>
<evidence type="ECO:0000256" key="16">
    <source>
        <dbReference type="RuleBase" id="RU004519"/>
    </source>
</evidence>
<dbReference type="AlphaFoldDB" id="D8GPN3"/>
<dbReference type="GO" id="GO:0052656">
    <property type="term" value="F:L-isoleucine-2-oxoglutarate transaminase activity"/>
    <property type="evidence" value="ECO:0007669"/>
    <property type="project" value="RHEA"/>
</dbReference>
<dbReference type="PROSITE" id="PS00770">
    <property type="entry name" value="AA_TRANSFER_CLASS_4"/>
    <property type="match status" value="1"/>
</dbReference>
<comment type="catalytic activity">
    <reaction evidence="9 15">
        <text>L-valine + 2-oxoglutarate = 3-methyl-2-oxobutanoate + L-glutamate</text>
        <dbReference type="Rhea" id="RHEA:24813"/>
        <dbReference type="ChEBI" id="CHEBI:11851"/>
        <dbReference type="ChEBI" id="CHEBI:16810"/>
        <dbReference type="ChEBI" id="CHEBI:29985"/>
        <dbReference type="ChEBI" id="CHEBI:57762"/>
        <dbReference type="EC" id="2.6.1.42"/>
    </reaction>
</comment>
<dbReference type="InterPro" id="IPR001544">
    <property type="entry name" value="Aminotrans_IV"/>
</dbReference>
<evidence type="ECO:0000313" key="17">
    <source>
        <dbReference type="EMBL" id="ADK13942.1"/>
    </source>
</evidence>
<comment type="pathway">
    <text evidence="4 16">Amino-acid biosynthesis; L-leucine biosynthesis; L-leucine from 3-methyl-2-oxobutanoate: step 4/4.</text>
</comment>
<comment type="cofactor">
    <cofactor evidence="1 14">
        <name>pyridoxal 5'-phosphate</name>
        <dbReference type="ChEBI" id="CHEBI:597326"/>
    </cofactor>
</comment>
<keyword evidence="15" id="KW-0100">Branched-chain amino acid biosynthesis</keyword>
<comment type="pathway">
    <text evidence="3 16">Amino-acid biosynthesis; L-valine biosynthesis; L-valine from pyruvate: step 4/4.</text>
</comment>
<keyword evidence="15" id="KW-0028">Amino-acid biosynthesis</keyword>
<keyword evidence="8 14" id="KW-0663">Pyridoxal phosphate</keyword>
<evidence type="ECO:0000256" key="9">
    <source>
        <dbReference type="ARBA" id="ARBA00048212"/>
    </source>
</evidence>
<evidence type="ECO:0000256" key="14">
    <source>
        <dbReference type="RuleBase" id="RU004516"/>
    </source>
</evidence>
<dbReference type="InterPro" id="IPR036038">
    <property type="entry name" value="Aminotransferase-like"/>
</dbReference>
<dbReference type="InterPro" id="IPR043131">
    <property type="entry name" value="BCAT-like_N"/>
</dbReference>
<dbReference type="Gene3D" id="3.20.10.10">
    <property type="entry name" value="D-amino Acid Aminotransferase, subunit A, domain 2"/>
    <property type="match status" value="1"/>
</dbReference>
<dbReference type="NCBIfam" id="TIGR01123">
    <property type="entry name" value="ilvE_II"/>
    <property type="match status" value="1"/>
</dbReference>
<dbReference type="Gene3D" id="3.30.470.10">
    <property type="match status" value="1"/>
</dbReference>
<evidence type="ECO:0000256" key="11">
    <source>
        <dbReference type="ARBA" id="ARBA00049229"/>
    </source>
</evidence>
<name>D8GPN3_CLOLD</name>
<dbReference type="PANTHER" id="PTHR42825:SF7">
    <property type="entry name" value="BRANCHED-CHAIN-AMINO-ACID AMINOTRANSFERASE"/>
    <property type="match status" value="1"/>
</dbReference>
<dbReference type="Pfam" id="PF01063">
    <property type="entry name" value="Aminotran_4"/>
    <property type="match status" value="1"/>
</dbReference>
<evidence type="ECO:0000256" key="5">
    <source>
        <dbReference type="ARBA" id="ARBA00009320"/>
    </source>
</evidence>
<keyword evidence="6 15" id="KW-0032">Aminotransferase</keyword>
<dbReference type="GO" id="GO:0009098">
    <property type="term" value="P:L-leucine biosynthetic process"/>
    <property type="evidence" value="ECO:0007669"/>
    <property type="project" value="UniProtKB-UniPathway"/>
</dbReference>
<evidence type="ECO:0000256" key="1">
    <source>
        <dbReference type="ARBA" id="ARBA00001933"/>
    </source>
</evidence>
<evidence type="ECO:0000256" key="6">
    <source>
        <dbReference type="ARBA" id="ARBA00022576"/>
    </source>
</evidence>
<comment type="catalytic activity">
    <reaction evidence="10 15">
        <text>L-isoleucine + 2-oxoglutarate = (S)-3-methyl-2-oxopentanoate + L-glutamate</text>
        <dbReference type="Rhea" id="RHEA:24801"/>
        <dbReference type="ChEBI" id="CHEBI:16810"/>
        <dbReference type="ChEBI" id="CHEBI:29985"/>
        <dbReference type="ChEBI" id="CHEBI:35146"/>
        <dbReference type="ChEBI" id="CHEBI:58045"/>
        <dbReference type="EC" id="2.6.1.42"/>
    </reaction>
</comment>
<gene>
    <name evidence="17" type="ordered locus">CLJU_c08740</name>
</gene>
<dbReference type="SUPFAM" id="SSF56752">
    <property type="entry name" value="D-aminoacid aminotransferase-like PLP-dependent enzymes"/>
    <property type="match status" value="1"/>
</dbReference>
<dbReference type="Proteomes" id="UP000001656">
    <property type="component" value="Chromosome"/>
</dbReference>
<accession>D8GPN3</accession>
<dbReference type="eggNOG" id="COG0115">
    <property type="taxonomic scope" value="Bacteria"/>
</dbReference>
<reference evidence="17 18" key="1">
    <citation type="journal article" date="2010" name="Proc. Natl. Acad. Sci. U.S.A.">
        <title>Clostridium ljungdahlii represents a microbial production platform based on syngas.</title>
        <authorList>
            <person name="Kopke M."/>
            <person name="Held C."/>
            <person name="Hujer S."/>
            <person name="Liesegang H."/>
            <person name="Wiezer A."/>
            <person name="Wollherr A."/>
            <person name="Ehrenreich A."/>
            <person name="Liebl W."/>
            <person name="Gottschalk G."/>
            <person name="Durre P."/>
        </authorList>
    </citation>
    <scope>NUCLEOTIDE SEQUENCE [LARGE SCALE GENOMIC DNA]</scope>
    <source>
        <strain evidence="18">ATCC 55383 / DSM 13528 / PETC</strain>
    </source>
</reference>
<evidence type="ECO:0000256" key="10">
    <source>
        <dbReference type="ARBA" id="ARBA00048798"/>
    </source>
</evidence>
<dbReference type="KEGG" id="clj:CLJU_c08740"/>
<proteinExistence type="inferred from homology"/>
<comment type="similarity">
    <text evidence="5 13">Belongs to the class-IV pyridoxal-phosphate-dependent aminotransferase family.</text>
</comment>
<sequence length="365" mass="40803">MIGVSIMDFLTKKIPDDELKLMYKDYDSLGFGKIYTDYMFTMKWTKEKGWEKGELKKYEKMSFDPASVVIQYSQEVFEGMKAYYSEDGRVLLFRPFDNAKRMYKSAERLCMTPVPEDVFVEAVKELVKIDKRWLPKEKGTSLYIRPTLMGTGVALGVHPSPEYNFCIFITAVGTYFSSGFNTVSLYVEGKLVRAVVGGVGDAKTGGNYAASLLAGLKAEKEGFSQVLWLDAKENKYIEEAGSMNIFFVYGNKLVTPKLTGSILPGITRDSVIKLAAHLGYEVEERNISIDEVVKGIKDKEITEMFGTGTAAVIAPVGGLCYKGETVYAGDNKVGKITEELYNKLVNIQYGEDEDIFGWVETVDTI</sequence>
<dbReference type="GO" id="GO:0009097">
    <property type="term" value="P:isoleucine biosynthetic process"/>
    <property type="evidence" value="ECO:0007669"/>
    <property type="project" value="UniProtKB-UniPathway"/>
</dbReference>
<keyword evidence="7 15" id="KW-0808">Transferase</keyword>
<dbReference type="PIRSF" id="PIRSF006468">
    <property type="entry name" value="BCAT1"/>
    <property type="match status" value="1"/>
</dbReference>
<dbReference type="InterPro" id="IPR043132">
    <property type="entry name" value="BCAT-like_C"/>
</dbReference>
<dbReference type="GO" id="GO:0052655">
    <property type="term" value="F:L-valine-2-oxoglutarate transaminase activity"/>
    <property type="evidence" value="ECO:0007669"/>
    <property type="project" value="RHEA"/>
</dbReference>
<dbReference type="UniPathway" id="UPA00048">
    <property type="reaction ID" value="UER00073"/>
</dbReference>
<dbReference type="UniPathway" id="UPA00047">
    <property type="reaction ID" value="UER00058"/>
</dbReference>
<evidence type="ECO:0000256" key="3">
    <source>
        <dbReference type="ARBA" id="ARBA00004931"/>
    </source>
</evidence>
<evidence type="ECO:0000256" key="7">
    <source>
        <dbReference type="ARBA" id="ARBA00022679"/>
    </source>
</evidence>
<organism evidence="17 18">
    <name type="scientific">Clostridium ljungdahlii (strain ATCC 55383 / DSM 13528 / PETC)</name>
    <dbReference type="NCBI Taxonomy" id="748727"/>
    <lineage>
        <taxon>Bacteria</taxon>
        <taxon>Bacillati</taxon>
        <taxon>Bacillota</taxon>
        <taxon>Clostridia</taxon>
        <taxon>Eubacteriales</taxon>
        <taxon>Clostridiaceae</taxon>
        <taxon>Clostridium</taxon>
    </lineage>
</organism>
<dbReference type="InterPro" id="IPR005786">
    <property type="entry name" value="B_amino_transII"/>
</dbReference>
<evidence type="ECO:0000256" key="4">
    <source>
        <dbReference type="ARBA" id="ARBA00005072"/>
    </source>
</evidence>
<comment type="pathway">
    <text evidence="2 16">Amino-acid biosynthesis; L-isoleucine biosynthesis; L-isoleucine from 2-oxobutanoate: step 4/4.</text>
</comment>
<dbReference type="InterPro" id="IPR033939">
    <property type="entry name" value="BCAT_family"/>
</dbReference>
<dbReference type="HOGENOM" id="CLU_031922_0_2_9"/>
<evidence type="ECO:0000256" key="15">
    <source>
        <dbReference type="RuleBase" id="RU004517"/>
    </source>
</evidence>